<evidence type="ECO:0000313" key="3">
    <source>
        <dbReference type="Proteomes" id="UP000077755"/>
    </source>
</evidence>
<name>A0A164Y5G5_DAUCS</name>
<dbReference type="Proteomes" id="UP000077755">
    <property type="component" value="Chromosome 5"/>
</dbReference>
<accession>A0A164Y5G5</accession>
<reference evidence="1" key="1">
    <citation type="journal article" date="2016" name="Nat. Genet.">
        <title>A high-quality carrot genome assembly provides new insights into carotenoid accumulation and asterid genome evolution.</title>
        <authorList>
            <person name="Iorizzo M."/>
            <person name="Ellison S."/>
            <person name="Senalik D."/>
            <person name="Zeng P."/>
            <person name="Satapoomin P."/>
            <person name="Huang J."/>
            <person name="Bowman M."/>
            <person name="Iovene M."/>
            <person name="Sanseverino W."/>
            <person name="Cavagnaro P."/>
            <person name="Yildiz M."/>
            <person name="Macko-Podgorni A."/>
            <person name="Moranska E."/>
            <person name="Grzebelus E."/>
            <person name="Grzebelus D."/>
            <person name="Ashrafi H."/>
            <person name="Zheng Z."/>
            <person name="Cheng S."/>
            <person name="Spooner D."/>
            <person name="Van Deynze A."/>
            <person name="Simon P."/>
        </authorList>
    </citation>
    <scope>NUCLEOTIDE SEQUENCE [LARGE SCALE GENOMIC DNA]</scope>
    <source>
        <tissue evidence="1">Leaf</tissue>
    </source>
</reference>
<evidence type="ECO:0000313" key="2">
    <source>
        <dbReference type="EMBL" id="WOH00368.1"/>
    </source>
</evidence>
<dbReference type="AlphaFoldDB" id="A0A164Y5G5"/>
<reference evidence="2" key="2">
    <citation type="submission" date="2022-03" db="EMBL/GenBank/DDBJ databases">
        <title>Draft title - Genomic analysis of global carrot germplasm unveils the trajectory of domestication and the origin of high carotenoid orange carrot.</title>
        <authorList>
            <person name="Iorizzo M."/>
            <person name="Ellison S."/>
            <person name="Senalik D."/>
            <person name="Macko-Podgorni A."/>
            <person name="Grzebelus D."/>
            <person name="Bostan H."/>
            <person name="Rolling W."/>
            <person name="Curaba J."/>
            <person name="Simon P."/>
        </authorList>
    </citation>
    <scope>NUCLEOTIDE SEQUENCE</scope>
    <source>
        <tissue evidence="2">Leaf</tissue>
    </source>
</reference>
<organism evidence="1">
    <name type="scientific">Daucus carota subsp. sativus</name>
    <name type="common">Carrot</name>
    <dbReference type="NCBI Taxonomy" id="79200"/>
    <lineage>
        <taxon>Eukaryota</taxon>
        <taxon>Viridiplantae</taxon>
        <taxon>Streptophyta</taxon>
        <taxon>Embryophyta</taxon>
        <taxon>Tracheophyta</taxon>
        <taxon>Spermatophyta</taxon>
        <taxon>Magnoliopsida</taxon>
        <taxon>eudicotyledons</taxon>
        <taxon>Gunneridae</taxon>
        <taxon>Pentapetalae</taxon>
        <taxon>asterids</taxon>
        <taxon>campanulids</taxon>
        <taxon>Apiales</taxon>
        <taxon>Apiaceae</taxon>
        <taxon>Apioideae</taxon>
        <taxon>Scandiceae</taxon>
        <taxon>Daucinae</taxon>
        <taxon>Daucus</taxon>
        <taxon>Daucus sect. Daucus</taxon>
    </lineage>
</organism>
<keyword evidence="3" id="KW-1185">Reference proteome</keyword>
<sequence>MNSQNFYRSILAGAENPSMSWLCYWRLRGSRNRRALILGWAYYLDAFSSNPLRTWLDSRVHEGVCTLLLKPQQDTLFVQ</sequence>
<dbReference type="EMBL" id="CP093347">
    <property type="protein sequence ID" value="WOH00368.1"/>
    <property type="molecule type" value="Genomic_DNA"/>
</dbReference>
<dbReference type="Gramene" id="KZM94008">
    <property type="protein sequence ID" value="KZM94008"/>
    <property type="gene ID" value="DCAR_017253"/>
</dbReference>
<proteinExistence type="predicted"/>
<dbReference type="EMBL" id="LNRQ01000005">
    <property type="protein sequence ID" value="KZM94008.1"/>
    <property type="molecule type" value="Genomic_DNA"/>
</dbReference>
<protein>
    <submittedName>
        <fullName evidence="1">Uncharacterized protein</fullName>
    </submittedName>
</protein>
<evidence type="ECO:0000313" key="1">
    <source>
        <dbReference type="EMBL" id="KZM94008.1"/>
    </source>
</evidence>
<gene>
    <name evidence="1" type="ORF">DCAR_017253</name>
    <name evidence="2" type="ORF">DCAR_0519727</name>
</gene>